<dbReference type="GO" id="GO:0019856">
    <property type="term" value="P:pyrimidine nucleobase biosynthetic process"/>
    <property type="evidence" value="ECO:0007669"/>
    <property type="project" value="TreeGrafter"/>
</dbReference>
<dbReference type="UniPathway" id="UPA00159">
    <property type="reaction ID" value="UER00277"/>
</dbReference>
<gene>
    <name evidence="3" type="ORF">S03H2_54528</name>
</gene>
<dbReference type="GO" id="GO:0044210">
    <property type="term" value="P:'de novo' CTP biosynthetic process"/>
    <property type="evidence" value="ECO:0007669"/>
    <property type="project" value="UniProtKB-UniPathway"/>
</dbReference>
<evidence type="ECO:0000259" key="2">
    <source>
        <dbReference type="Pfam" id="PF06418"/>
    </source>
</evidence>
<dbReference type="Gene3D" id="3.40.50.880">
    <property type="match status" value="1"/>
</dbReference>
<dbReference type="GO" id="GO:0042802">
    <property type="term" value="F:identical protein binding"/>
    <property type="evidence" value="ECO:0007669"/>
    <property type="project" value="TreeGrafter"/>
</dbReference>
<dbReference type="SUPFAM" id="SSF52317">
    <property type="entry name" value="Class I glutamine amidotransferase-like"/>
    <property type="match status" value="1"/>
</dbReference>
<dbReference type="AlphaFoldDB" id="X1HB50"/>
<proteinExistence type="predicted"/>
<dbReference type="InterPro" id="IPR017456">
    <property type="entry name" value="CTP_synthase_N"/>
</dbReference>
<accession>X1HB50</accession>
<evidence type="ECO:0000256" key="1">
    <source>
        <dbReference type="ARBA" id="ARBA00022962"/>
    </source>
</evidence>
<feature type="non-terminal residue" evidence="3">
    <location>
        <position position="1"/>
    </location>
</feature>
<organism evidence="3">
    <name type="scientific">marine sediment metagenome</name>
    <dbReference type="NCBI Taxonomy" id="412755"/>
    <lineage>
        <taxon>unclassified sequences</taxon>
        <taxon>metagenomes</taxon>
        <taxon>ecological metagenomes</taxon>
    </lineage>
</organism>
<name>X1HB50_9ZZZZ</name>
<dbReference type="Pfam" id="PF06418">
    <property type="entry name" value="CTP_synth_N"/>
    <property type="match status" value="1"/>
</dbReference>
<evidence type="ECO:0000313" key="3">
    <source>
        <dbReference type="EMBL" id="GAH67421.1"/>
    </source>
</evidence>
<dbReference type="EMBL" id="BARU01034770">
    <property type="protein sequence ID" value="GAH67421.1"/>
    <property type="molecule type" value="Genomic_DNA"/>
</dbReference>
<dbReference type="SUPFAM" id="SSF52540">
    <property type="entry name" value="P-loop containing nucleoside triphosphate hydrolases"/>
    <property type="match status" value="1"/>
</dbReference>
<dbReference type="Gene3D" id="3.40.50.300">
    <property type="entry name" value="P-loop containing nucleotide triphosphate hydrolases"/>
    <property type="match status" value="1"/>
</dbReference>
<dbReference type="InterPro" id="IPR004468">
    <property type="entry name" value="CTP_synthase"/>
</dbReference>
<feature type="non-terminal residue" evidence="3">
    <location>
        <position position="256"/>
    </location>
</feature>
<feature type="domain" description="CTP synthase N-terminal" evidence="2">
    <location>
        <begin position="2"/>
        <end position="141"/>
    </location>
</feature>
<dbReference type="PANTHER" id="PTHR11550">
    <property type="entry name" value="CTP SYNTHASE"/>
    <property type="match status" value="1"/>
</dbReference>
<dbReference type="PANTHER" id="PTHR11550:SF0">
    <property type="entry name" value="CTP SYNTHASE-RELATED"/>
    <property type="match status" value="1"/>
</dbReference>
<keyword evidence="1" id="KW-0315">Glutamine amidotransferase</keyword>
<dbReference type="InterPro" id="IPR027417">
    <property type="entry name" value="P-loop_NTPase"/>
</dbReference>
<comment type="caution">
    <text evidence="3">The sequence shown here is derived from an EMBL/GenBank/DDBJ whole genome shotgun (WGS) entry which is preliminary data.</text>
</comment>
<protein>
    <recommendedName>
        <fullName evidence="2">CTP synthase N-terminal domain-containing protein</fullName>
    </recommendedName>
</protein>
<dbReference type="GO" id="GO:0003883">
    <property type="term" value="F:CTP synthase activity"/>
    <property type="evidence" value="ECO:0007669"/>
    <property type="project" value="InterPro"/>
</dbReference>
<sequence>RIDRAMKKDKADVIITEIGGTVGEYENILFLEAIRILKHKKPNDVILVLVSYLPYQGDGKELKTKPTQHAVRNLHLAGLHPDIIIARAKTPINGKSKEKIAFNCGVDEREVISAPDVASIYEVPINFEKDNITNLLLEKFGIKSRVATNKNFSEWRHFVKTIQNPRGLVKIGIVGESFTTGDYILSESYISVIEAIKHAAYAFKREPEIEWIDLSEFEPKAKSYRRKLSKLSNYGGIIVPGGFGSRGVESKLNAIR</sequence>
<reference evidence="3" key="1">
    <citation type="journal article" date="2014" name="Front. Microbiol.">
        <title>High frequency of phylogenetically diverse reductive dehalogenase-homologous genes in deep subseafloor sedimentary metagenomes.</title>
        <authorList>
            <person name="Kawai M."/>
            <person name="Futagami T."/>
            <person name="Toyoda A."/>
            <person name="Takaki Y."/>
            <person name="Nishi S."/>
            <person name="Hori S."/>
            <person name="Arai W."/>
            <person name="Tsubouchi T."/>
            <person name="Morono Y."/>
            <person name="Uchiyama I."/>
            <person name="Ito T."/>
            <person name="Fujiyama A."/>
            <person name="Inagaki F."/>
            <person name="Takami H."/>
        </authorList>
    </citation>
    <scope>NUCLEOTIDE SEQUENCE</scope>
    <source>
        <strain evidence="3">Expedition CK06-06</strain>
    </source>
</reference>
<dbReference type="InterPro" id="IPR029062">
    <property type="entry name" value="Class_I_gatase-like"/>
</dbReference>